<gene>
    <name evidence="1" type="ORF">VHEMI05825</name>
</gene>
<keyword evidence="2" id="KW-1185">Reference proteome</keyword>
<organism evidence="1 2">
    <name type="scientific">[Torrubiella] hemipterigena</name>
    <dbReference type="NCBI Taxonomy" id="1531966"/>
    <lineage>
        <taxon>Eukaryota</taxon>
        <taxon>Fungi</taxon>
        <taxon>Dikarya</taxon>
        <taxon>Ascomycota</taxon>
        <taxon>Pezizomycotina</taxon>
        <taxon>Sordariomycetes</taxon>
        <taxon>Hypocreomycetidae</taxon>
        <taxon>Hypocreales</taxon>
        <taxon>Clavicipitaceae</taxon>
        <taxon>Clavicipitaceae incertae sedis</taxon>
        <taxon>'Torrubiella' clade</taxon>
    </lineage>
</organism>
<dbReference type="Proteomes" id="UP000039046">
    <property type="component" value="Unassembled WGS sequence"/>
</dbReference>
<evidence type="ECO:0000313" key="1">
    <source>
        <dbReference type="EMBL" id="CEJ90014.1"/>
    </source>
</evidence>
<name>A0A0A1T5C4_9HYPO</name>
<protein>
    <submittedName>
        <fullName evidence="1">Uncharacterized protein</fullName>
    </submittedName>
</protein>
<dbReference type="HOGENOM" id="CLU_1225519_0_0_1"/>
<proteinExistence type="predicted"/>
<accession>A0A0A1T5C4</accession>
<dbReference type="AlphaFoldDB" id="A0A0A1T5C4"/>
<reference evidence="1 2" key="1">
    <citation type="journal article" date="2015" name="Genome Announc.">
        <title>Draft Genome Sequence and Gene Annotation of the Entomopathogenic Fungus Verticillium hemipterigenum.</title>
        <authorList>
            <person name="Horn F."/>
            <person name="Habel A."/>
            <person name="Scharf D.H."/>
            <person name="Dworschak J."/>
            <person name="Brakhage A.A."/>
            <person name="Guthke R."/>
            <person name="Hertweck C."/>
            <person name="Linde J."/>
        </authorList>
    </citation>
    <scope>NUCLEOTIDE SEQUENCE [LARGE SCALE GENOMIC DNA]</scope>
</reference>
<evidence type="ECO:0000313" key="2">
    <source>
        <dbReference type="Proteomes" id="UP000039046"/>
    </source>
</evidence>
<dbReference type="EMBL" id="CDHN01000003">
    <property type="protein sequence ID" value="CEJ90014.1"/>
    <property type="molecule type" value="Genomic_DNA"/>
</dbReference>
<sequence length="226" mass="25609">MDGEEVIDLSPWVKTTTTEDDAQPSKIMLSLMAPLGTHSIVERCRNPDSRCVLIDDSVVWPDIIHEKLRTAWLMKAWRAHASSLSPAPRIVFDLRLPLHDVGDTNEKQSKMVWNRYAWEDERSFLLDWEQVSRAIMVIATGMKMRRQDEIAFEIAYGSGKNSWKQLQKLLSGFGHVSVTKLVKDGEVERTRPVAVRSESSASGMPSVQAVRLTKYMVPLSETHSTT</sequence>